<feature type="compositionally biased region" description="Polar residues" evidence="1">
    <location>
        <begin position="529"/>
        <end position="545"/>
    </location>
</feature>
<evidence type="ECO:0000256" key="1">
    <source>
        <dbReference type="SAM" id="MobiDB-lite"/>
    </source>
</evidence>
<gene>
    <name evidence="2" type="ORF">BJF91_08790</name>
</gene>
<dbReference type="Pfam" id="PF08811">
    <property type="entry name" value="DUF1800"/>
    <property type="match status" value="2"/>
</dbReference>
<accession>A0A1Q9A0X9</accession>
<evidence type="ECO:0008006" key="4">
    <source>
        <dbReference type="Google" id="ProtNLM"/>
    </source>
</evidence>
<dbReference type="AlphaFoldDB" id="A0A1Q9A0X9"/>
<comment type="caution">
    <text evidence="2">The sequence shown here is derived from an EMBL/GenBank/DDBJ whole genome shotgun (WGS) entry which is preliminary data.</text>
</comment>
<name>A0A1Q9A0X9_9HYPH</name>
<feature type="region of interest" description="Disordered" evidence="1">
    <location>
        <begin position="452"/>
        <end position="472"/>
    </location>
</feature>
<dbReference type="Proteomes" id="UP000185598">
    <property type="component" value="Unassembled WGS sequence"/>
</dbReference>
<feature type="compositionally biased region" description="Low complexity" evidence="1">
    <location>
        <begin position="400"/>
        <end position="411"/>
    </location>
</feature>
<dbReference type="OrthoDB" id="9772295at2"/>
<feature type="region of interest" description="Disordered" evidence="1">
    <location>
        <begin position="385"/>
        <end position="411"/>
    </location>
</feature>
<organism evidence="2 3">
    <name type="scientific">Allorhizobium taibaishanense</name>
    <dbReference type="NCBI Taxonomy" id="887144"/>
    <lineage>
        <taxon>Bacteria</taxon>
        <taxon>Pseudomonadati</taxon>
        <taxon>Pseudomonadota</taxon>
        <taxon>Alphaproteobacteria</taxon>
        <taxon>Hyphomicrobiales</taxon>
        <taxon>Rhizobiaceae</taxon>
        <taxon>Rhizobium/Agrobacterium group</taxon>
        <taxon>Allorhizobium</taxon>
    </lineage>
</organism>
<dbReference type="STRING" id="887144.BJF91_08790"/>
<evidence type="ECO:0000313" key="2">
    <source>
        <dbReference type="EMBL" id="OLP48222.1"/>
    </source>
</evidence>
<dbReference type="EMBL" id="MKIN01000024">
    <property type="protein sequence ID" value="OLP48222.1"/>
    <property type="molecule type" value="Genomic_DNA"/>
</dbReference>
<dbReference type="InterPro" id="IPR014917">
    <property type="entry name" value="DUF1800"/>
</dbReference>
<proteinExistence type="predicted"/>
<evidence type="ECO:0000313" key="3">
    <source>
        <dbReference type="Proteomes" id="UP000185598"/>
    </source>
</evidence>
<keyword evidence="3" id="KW-1185">Reference proteome</keyword>
<protein>
    <recommendedName>
        <fullName evidence="4">DUF1800 domain-containing protein</fullName>
    </recommendedName>
</protein>
<sequence length="607" mass="65465">MLFPVRRGSSARSMMIGAMEVGVTLSHATMAAIRYGYGLRPSDAPVPDADALLRELDEAANQPPLFPLEGLEGRRQTLVDYFNLRKQVEDLRKAGKPFGDQDKGLNREADDRFKADVSARIAQAATSPYGFHERLASFWLNHFTVSADKSTEMKLIVPLYEAEAIRPHLNGHFSTLLKEVSLHPAMLIFLDQAQSIGPNSKIGLKRKEGGSNENFAREVMELHTLGVGTGYTQNDVRQMSLLLTGLTFDRLAVAAGFDANRAEPGSFTVLGKTYVRSPEPFLNAVAVLEDLARDPRTMRHISRQLYSHFISETPDEATIDAMVAVWKQTDGHLPSVYRTLLQANAAWDEPGQKFKLPFDYVVSTLRAVGASKDDIMGEDGKPLGPVVMPKPDEEANATPGQAQGQGQGMMAQPASVMPASAPAPAQAPAAGGAMAPAAMAKVGAAAVAGANSMAGPAQPQNPAGKPQQKQPLGRQAWQMIATLGQPVWRPSDAAGFSDKSDHWFSAAQMTQRIQWARRLVNQMAGQMANQVASQSPTQMPNQSAPANSGQMSGQGGGPAGNRADPRVFVETALADYARDDTIRVASQAPNRQSGLMMTLVSPEFNRR</sequence>
<reference evidence="2 3" key="1">
    <citation type="submission" date="2016-09" db="EMBL/GenBank/DDBJ databases">
        <title>Rhizobium oryziradicis sp. nov., isolated from the root of rice.</title>
        <authorList>
            <person name="Zhao J."/>
            <person name="Zhang X."/>
        </authorList>
    </citation>
    <scope>NUCLEOTIDE SEQUENCE [LARGE SCALE GENOMIC DNA]</scope>
    <source>
        <strain evidence="2 3">14971</strain>
    </source>
</reference>
<feature type="region of interest" description="Disordered" evidence="1">
    <location>
        <begin position="529"/>
        <end position="564"/>
    </location>
</feature>